<sequence length="55" mass="6011">QAVLFGPNPPWEMKMSIEGLARTIWTGAIKSKPPPCPDPVRNRLNCLVTKPLPGS</sequence>
<accession>A0A426Z7T3</accession>
<name>A0A426Z7T3_ENSVE</name>
<gene>
    <name evidence="1" type="ORF">B296_00043957</name>
</gene>
<dbReference type="Proteomes" id="UP000287651">
    <property type="component" value="Unassembled WGS sequence"/>
</dbReference>
<organism evidence="1 2">
    <name type="scientific">Ensete ventricosum</name>
    <name type="common">Abyssinian banana</name>
    <name type="synonym">Musa ensete</name>
    <dbReference type="NCBI Taxonomy" id="4639"/>
    <lineage>
        <taxon>Eukaryota</taxon>
        <taxon>Viridiplantae</taxon>
        <taxon>Streptophyta</taxon>
        <taxon>Embryophyta</taxon>
        <taxon>Tracheophyta</taxon>
        <taxon>Spermatophyta</taxon>
        <taxon>Magnoliopsida</taxon>
        <taxon>Liliopsida</taxon>
        <taxon>Zingiberales</taxon>
        <taxon>Musaceae</taxon>
        <taxon>Ensete</taxon>
    </lineage>
</organism>
<evidence type="ECO:0000313" key="2">
    <source>
        <dbReference type="Proteomes" id="UP000287651"/>
    </source>
</evidence>
<evidence type="ECO:0000313" key="1">
    <source>
        <dbReference type="EMBL" id="RRT60032.1"/>
    </source>
</evidence>
<feature type="non-terminal residue" evidence="1">
    <location>
        <position position="1"/>
    </location>
</feature>
<comment type="caution">
    <text evidence="1">The sequence shown here is derived from an EMBL/GenBank/DDBJ whole genome shotgun (WGS) entry which is preliminary data.</text>
</comment>
<dbReference type="EMBL" id="AMZH03007956">
    <property type="protein sequence ID" value="RRT60032.1"/>
    <property type="molecule type" value="Genomic_DNA"/>
</dbReference>
<proteinExistence type="predicted"/>
<protein>
    <submittedName>
        <fullName evidence="1">Uncharacterized protein</fullName>
    </submittedName>
</protein>
<reference evidence="1 2" key="1">
    <citation type="journal article" date="2014" name="Agronomy (Basel)">
        <title>A Draft Genome Sequence for Ensete ventricosum, the Drought-Tolerant Tree Against Hunger.</title>
        <authorList>
            <person name="Harrison J."/>
            <person name="Moore K.A."/>
            <person name="Paszkiewicz K."/>
            <person name="Jones T."/>
            <person name="Grant M."/>
            <person name="Ambacheew D."/>
            <person name="Muzemil S."/>
            <person name="Studholme D.J."/>
        </authorList>
    </citation>
    <scope>NUCLEOTIDE SEQUENCE [LARGE SCALE GENOMIC DNA]</scope>
</reference>
<dbReference type="AlphaFoldDB" id="A0A426Z7T3"/>